<keyword evidence="1 4" id="KW-0808">Transferase</keyword>
<dbReference type="PANTHER" id="PTHR43072:SF51">
    <property type="entry name" value="ABC SUPERFAMILY TRANSPORT PROTEIN"/>
    <property type="match status" value="1"/>
</dbReference>
<accession>A0ABV8JFG6</accession>
<evidence type="ECO:0000256" key="1">
    <source>
        <dbReference type="ARBA" id="ARBA00022679"/>
    </source>
</evidence>
<comment type="caution">
    <text evidence="4">The sequence shown here is derived from an EMBL/GenBank/DDBJ whole genome shotgun (WGS) entry which is preliminary data.</text>
</comment>
<dbReference type="InterPro" id="IPR016181">
    <property type="entry name" value="Acyl_CoA_acyltransferase"/>
</dbReference>
<protein>
    <submittedName>
        <fullName evidence="4">GNAT family N-acetyltransferase</fullName>
        <ecNumber evidence="4">2.3.-.-</ecNumber>
    </submittedName>
</protein>
<dbReference type="SUPFAM" id="SSF55729">
    <property type="entry name" value="Acyl-CoA N-acyltransferases (Nat)"/>
    <property type="match status" value="1"/>
</dbReference>
<keyword evidence="5" id="KW-1185">Reference proteome</keyword>
<dbReference type="InterPro" id="IPR017255">
    <property type="entry name" value="AcTrfase_GNAT_prd"/>
</dbReference>
<dbReference type="GO" id="GO:0016746">
    <property type="term" value="F:acyltransferase activity"/>
    <property type="evidence" value="ECO:0007669"/>
    <property type="project" value="UniProtKB-KW"/>
</dbReference>
<dbReference type="EC" id="2.3.-.-" evidence="4"/>
<reference evidence="5" key="1">
    <citation type="journal article" date="2019" name="Int. J. Syst. Evol. Microbiol.">
        <title>The Global Catalogue of Microorganisms (GCM) 10K type strain sequencing project: providing services to taxonomists for standard genome sequencing and annotation.</title>
        <authorList>
            <consortium name="The Broad Institute Genomics Platform"/>
            <consortium name="The Broad Institute Genome Sequencing Center for Infectious Disease"/>
            <person name="Wu L."/>
            <person name="Ma J."/>
        </authorList>
    </citation>
    <scope>NUCLEOTIDE SEQUENCE [LARGE SCALE GENOMIC DNA]</scope>
    <source>
        <strain evidence="5">IBRC-M 10813</strain>
    </source>
</reference>
<proteinExistence type="predicted"/>
<dbReference type="EMBL" id="JBHSAP010000015">
    <property type="protein sequence ID" value="MFC4077676.1"/>
    <property type="molecule type" value="Genomic_DNA"/>
</dbReference>
<dbReference type="CDD" id="cd04301">
    <property type="entry name" value="NAT_SF"/>
    <property type="match status" value="1"/>
</dbReference>
<keyword evidence="2 4" id="KW-0012">Acyltransferase</keyword>
<dbReference type="RefSeq" id="WP_380705481.1">
    <property type="nucleotide sequence ID" value="NZ_JBHSAP010000015.1"/>
</dbReference>
<organism evidence="4 5">
    <name type="scientific">Salinithrix halophila</name>
    <dbReference type="NCBI Taxonomy" id="1485204"/>
    <lineage>
        <taxon>Bacteria</taxon>
        <taxon>Bacillati</taxon>
        <taxon>Bacillota</taxon>
        <taxon>Bacilli</taxon>
        <taxon>Bacillales</taxon>
        <taxon>Thermoactinomycetaceae</taxon>
        <taxon>Salinithrix</taxon>
    </lineage>
</organism>
<gene>
    <name evidence="4" type="ORF">ACFOUO_12790</name>
</gene>
<name>A0ABV8JFG6_9BACL</name>
<evidence type="ECO:0000256" key="2">
    <source>
        <dbReference type="ARBA" id="ARBA00023315"/>
    </source>
</evidence>
<dbReference type="Proteomes" id="UP001595843">
    <property type="component" value="Unassembled WGS sequence"/>
</dbReference>
<feature type="domain" description="N-acetyltransferase" evidence="3">
    <location>
        <begin position="1"/>
        <end position="143"/>
    </location>
</feature>
<dbReference type="Pfam" id="PF00583">
    <property type="entry name" value="Acetyltransf_1"/>
    <property type="match status" value="1"/>
</dbReference>
<dbReference type="InterPro" id="IPR000182">
    <property type="entry name" value="GNAT_dom"/>
</dbReference>
<dbReference type="PIRSF" id="PIRSF037663">
    <property type="entry name" value="Acetyltransf_GNAT_prd"/>
    <property type="match status" value="1"/>
</dbReference>
<sequence length="148" mass="16678">MHLRSFQLSDVHAVTSIWKMTASREKEEETLQVLSRQLVCDRDLVLVAEDEGRVVGAIMGTIDKDTGFLYCLAVHPAYQGKGVARGLTQLLENRLRDKGVNRTQAVIDEGTEKLYPFYTHLGYQGIRSSVLGENWIFNLKNLIGQVAR</sequence>
<evidence type="ECO:0000313" key="5">
    <source>
        <dbReference type="Proteomes" id="UP001595843"/>
    </source>
</evidence>
<dbReference type="PANTHER" id="PTHR43072">
    <property type="entry name" value="N-ACETYLTRANSFERASE"/>
    <property type="match status" value="1"/>
</dbReference>
<evidence type="ECO:0000259" key="3">
    <source>
        <dbReference type="PROSITE" id="PS51186"/>
    </source>
</evidence>
<dbReference type="Gene3D" id="3.40.630.30">
    <property type="match status" value="1"/>
</dbReference>
<dbReference type="PROSITE" id="PS51186">
    <property type="entry name" value="GNAT"/>
    <property type="match status" value="1"/>
</dbReference>
<evidence type="ECO:0000313" key="4">
    <source>
        <dbReference type="EMBL" id="MFC4077676.1"/>
    </source>
</evidence>